<dbReference type="AlphaFoldDB" id="A0A316MCW7"/>
<evidence type="ECO:0000313" key="3">
    <source>
        <dbReference type="Proteomes" id="UP000246114"/>
    </source>
</evidence>
<organism evidence="2 3">
    <name type="scientific">Clostridium cadaveris</name>
    <dbReference type="NCBI Taxonomy" id="1529"/>
    <lineage>
        <taxon>Bacteria</taxon>
        <taxon>Bacillati</taxon>
        <taxon>Bacillota</taxon>
        <taxon>Clostridia</taxon>
        <taxon>Eubacteriales</taxon>
        <taxon>Clostridiaceae</taxon>
        <taxon>Clostridium</taxon>
    </lineage>
</organism>
<keyword evidence="1" id="KW-1133">Transmembrane helix</keyword>
<feature type="transmembrane region" description="Helical" evidence="1">
    <location>
        <begin position="54"/>
        <end position="71"/>
    </location>
</feature>
<name>A0A316MCW7_9CLOT</name>
<dbReference type="Pfam" id="PF19845">
    <property type="entry name" value="DUF6320"/>
    <property type="match status" value="1"/>
</dbReference>
<protein>
    <recommendedName>
        <fullName evidence="4">Zinc ribbon domain-containing protein</fullName>
    </recommendedName>
</protein>
<comment type="caution">
    <text evidence="2">The sequence shown here is derived from an EMBL/GenBank/DDBJ whole genome shotgun (WGS) entry which is preliminary data.</text>
</comment>
<evidence type="ECO:0008006" key="4">
    <source>
        <dbReference type="Google" id="ProtNLM"/>
    </source>
</evidence>
<accession>A0A316MCW7</accession>
<feature type="transmembrane region" description="Helical" evidence="1">
    <location>
        <begin position="188"/>
        <end position="209"/>
    </location>
</feature>
<reference evidence="2 3" key="1">
    <citation type="submission" date="2018-03" db="EMBL/GenBank/DDBJ databases">
        <title>The uncultured portion of the human microbiome is neutrally assembled.</title>
        <authorList>
            <person name="Jeraldo P."/>
            <person name="Boardman L."/>
            <person name="White B.A."/>
            <person name="Nelson H."/>
            <person name="Goldenfeld N."/>
            <person name="Chia N."/>
        </authorList>
    </citation>
    <scope>NUCLEOTIDE SEQUENCE [LARGE SCALE GENOMIC DNA]</scope>
    <source>
        <strain evidence="2">CIM:MAG 903</strain>
    </source>
</reference>
<dbReference type="EMBL" id="QAMZ01000003">
    <property type="protein sequence ID" value="PWL55771.1"/>
    <property type="molecule type" value="Genomic_DNA"/>
</dbReference>
<dbReference type="InterPro" id="IPR046283">
    <property type="entry name" value="DUF6320"/>
</dbReference>
<feature type="transmembrane region" description="Helical" evidence="1">
    <location>
        <begin position="162"/>
        <end position="182"/>
    </location>
</feature>
<evidence type="ECO:0000313" key="2">
    <source>
        <dbReference type="EMBL" id="PWL55771.1"/>
    </source>
</evidence>
<sequence>MKKCRKCNVNILGNTHTCPLCKSVLEYDEKDIVHENLYPNIEYDVSKYNKIRKVFIFILILVSVVLGYINYLTYSGVIWSIIAIVAIVYFGITVTYSIMNNANIASKIFVQTIGAAILVVVVDNVVGYRGWSVNYVIPSIIIFANLAIVICMLINRMNWQSYFMYQIAITVFSFIPLILFGTKIITRPFLAVLTSCISILILIGTIVFGDKSVISELKRRFNT</sequence>
<feature type="transmembrane region" description="Helical" evidence="1">
    <location>
        <begin position="135"/>
        <end position="155"/>
    </location>
</feature>
<gene>
    <name evidence="2" type="ORF">DBY38_00315</name>
</gene>
<feature type="transmembrane region" description="Helical" evidence="1">
    <location>
        <begin position="77"/>
        <end position="96"/>
    </location>
</feature>
<keyword evidence="1" id="KW-0812">Transmembrane</keyword>
<feature type="transmembrane region" description="Helical" evidence="1">
    <location>
        <begin position="108"/>
        <end position="129"/>
    </location>
</feature>
<evidence type="ECO:0000256" key="1">
    <source>
        <dbReference type="SAM" id="Phobius"/>
    </source>
</evidence>
<proteinExistence type="predicted"/>
<dbReference type="Proteomes" id="UP000246114">
    <property type="component" value="Unassembled WGS sequence"/>
</dbReference>
<keyword evidence="1" id="KW-0472">Membrane</keyword>